<name>A0A699IUX2_TANCI</name>
<feature type="non-terminal residue" evidence="1">
    <location>
        <position position="1"/>
    </location>
</feature>
<proteinExistence type="predicted"/>
<dbReference type="EMBL" id="BKCJ010336431">
    <property type="protein sequence ID" value="GEZ87988.1"/>
    <property type="molecule type" value="Genomic_DNA"/>
</dbReference>
<sequence length="165" mass="19331">ESESDSDVKIRLSGSLVESLKQKPLKKFVYINEKGKTIQITQEEIENQKGIDKTVKADAAKSEIKKVKQDLIDLGGLGVVERMYRDKVKTCFGWTTIYTQMRKRLDAFHKTKEELEMDFNKPLDKQDHILKLNLLAKNKRKNVDDLHDYFRSTKRYKKLVQFANH</sequence>
<comment type="caution">
    <text evidence="1">The sequence shown here is derived from an EMBL/GenBank/DDBJ whole genome shotgun (WGS) entry which is preliminary data.</text>
</comment>
<accession>A0A699IUX2</accession>
<evidence type="ECO:0000313" key="1">
    <source>
        <dbReference type="EMBL" id="GEZ87988.1"/>
    </source>
</evidence>
<dbReference type="AlphaFoldDB" id="A0A699IUX2"/>
<organism evidence="1">
    <name type="scientific">Tanacetum cinerariifolium</name>
    <name type="common">Dalmatian daisy</name>
    <name type="synonym">Chrysanthemum cinerariifolium</name>
    <dbReference type="NCBI Taxonomy" id="118510"/>
    <lineage>
        <taxon>Eukaryota</taxon>
        <taxon>Viridiplantae</taxon>
        <taxon>Streptophyta</taxon>
        <taxon>Embryophyta</taxon>
        <taxon>Tracheophyta</taxon>
        <taxon>Spermatophyta</taxon>
        <taxon>Magnoliopsida</taxon>
        <taxon>eudicotyledons</taxon>
        <taxon>Gunneridae</taxon>
        <taxon>Pentapetalae</taxon>
        <taxon>asterids</taxon>
        <taxon>campanulids</taxon>
        <taxon>Asterales</taxon>
        <taxon>Asteraceae</taxon>
        <taxon>Asteroideae</taxon>
        <taxon>Anthemideae</taxon>
        <taxon>Anthemidinae</taxon>
        <taxon>Tanacetum</taxon>
    </lineage>
</organism>
<reference evidence="1" key="1">
    <citation type="journal article" date="2019" name="Sci. Rep.">
        <title>Draft genome of Tanacetum cinerariifolium, the natural source of mosquito coil.</title>
        <authorList>
            <person name="Yamashiro T."/>
            <person name="Shiraishi A."/>
            <person name="Satake H."/>
            <person name="Nakayama K."/>
        </authorList>
    </citation>
    <scope>NUCLEOTIDE SEQUENCE</scope>
</reference>
<protein>
    <submittedName>
        <fullName evidence="1">Uncharacterized protein</fullName>
    </submittedName>
</protein>
<gene>
    <name evidence="1" type="ORF">Tci_559961</name>
</gene>